<gene>
    <name evidence="2" type="ORF">BU26DRAFT_565708</name>
</gene>
<organism evidence="2 3">
    <name type="scientific">Trematosphaeria pertusa</name>
    <dbReference type="NCBI Taxonomy" id="390896"/>
    <lineage>
        <taxon>Eukaryota</taxon>
        <taxon>Fungi</taxon>
        <taxon>Dikarya</taxon>
        <taxon>Ascomycota</taxon>
        <taxon>Pezizomycotina</taxon>
        <taxon>Dothideomycetes</taxon>
        <taxon>Pleosporomycetidae</taxon>
        <taxon>Pleosporales</taxon>
        <taxon>Massarineae</taxon>
        <taxon>Trematosphaeriaceae</taxon>
        <taxon>Trematosphaeria</taxon>
    </lineage>
</organism>
<keyword evidence="3" id="KW-1185">Reference proteome</keyword>
<feature type="domain" description="F-box" evidence="1">
    <location>
        <begin position="55"/>
        <end position="94"/>
    </location>
</feature>
<protein>
    <recommendedName>
        <fullName evidence="1">F-box domain-containing protein</fullName>
    </recommendedName>
</protein>
<dbReference type="OrthoDB" id="3792830at2759"/>
<dbReference type="AlphaFoldDB" id="A0A6A6ICK3"/>
<reference evidence="2" key="1">
    <citation type="journal article" date="2020" name="Stud. Mycol.">
        <title>101 Dothideomycetes genomes: a test case for predicting lifestyles and emergence of pathogens.</title>
        <authorList>
            <person name="Haridas S."/>
            <person name="Albert R."/>
            <person name="Binder M."/>
            <person name="Bloem J."/>
            <person name="Labutti K."/>
            <person name="Salamov A."/>
            <person name="Andreopoulos B."/>
            <person name="Baker S."/>
            <person name="Barry K."/>
            <person name="Bills G."/>
            <person name="Bluhm B."/>
            <person name="Cannon C."/>
            <person name="Castanera R."/>
            <person name="Culley D."/>
            <person name="Daum C."/>
            <person name="Ezra D."/>
            <person name="Gonzalez J."/>
            <person name="Henrissat B."/>
            <person name="Kuo A."/>
            <person name="Liang C."/>
            <person name="Lipzen A."/>
            <person name="Lutzoni F."/>
            <person name="Magnuson J."/>
            <person name="Mondo S."/>
            <person name="Nolan M."/>
            <person name="Ohm R."/>
            <person name="Pangilinan J."/>
            <person name="Park H.-J."/>
            <person name="Ramirez L."/>
            <person name="Alfaro M."/>
            <person name="Sun H."/>
            <person name="Tritt A."/>
            <person name="Yoshinaga Y."/>
            <person name="Zwiers L.-H."/>
            <person name="Turgeon B."/>
            <person name="Goodwin S."/>
            <person name="Spatafora J."/>
            <person name="Crous P."/>
            <person name="Grigoriev I."/>
        </authorList>
    </citation>
    <scope>NUCLEOTIDE SEQUENCE</scope>
    <source>
        <strain evidence="2">CBS 122368</strain>
    </source>
</reference>
<name>A0A6A6ICK3_9PLEO</name>
<dbReference type="InterPro" id="IPR001810">
    <property type="entry name" value="F-box_dom"/>
</dbReference>
<evidence type="ECO:0000313" key="3">
    <source>
        <dbReference type="Proteomes" id="UP000800094"/>
    </source>
</evidence>
<evidence type="ECO:0000259" key="1">
    <source>
        <dbReference type="PROSITE" id="PS50181"/>
    </source>
</evidence>
<dbReference type="Proteomes" id="UP000800094">
    <property type="component" value="Unassembled WGS sequence"/>
</dbReference>
<dbReference type="GeneID" id="54586756"/>
<evidence type="ECO:0000313" key="2">
    <source>
        <dbReference type="EMBL" id="KAF2248305.1"/>
    </source>
</evidence>
<proteinExistence type="predicted"/>
<dbReference type="EMBL" id="ML987196">
    <property type="protein sequence ID" value="KAF2248305.1"/>
    <property type="molecule type" value="Genomic_DNA"/>
</dbReference>
<sequence length="340" mass="37334">MAPAGSKNLSSLTPQQRSTLQVLNNYILDPNILRANCPLDYGRHNTTSGKPKTGLGALDKLPLELQHEVLAYIDLQSLVTFRRVGRKAGQVVDSMIITHAPNTIRLALSIHTADLFTAAQLLSKLRQRVCDGAACANLAPYLDVFTLSRRCLTVGGPCDAAPGPRNLAQLNTHFGLAEPDFPAALVPRFQAVPGVYGTRWNSIRVYANAPRTYYASTAVHGGINAGKIPPRESRTSLRQPMRGAVWIEDDAYCKLSVVVAPWLDGGGEGREAEYGAFCNVCLETETRECEKALRRGGHGEWMLGDWVGVRAPVRAWFGTVESVDEHRRRVHSVEWPLGLW</sequence>
<accession>A0A6A6ICK3</accession>
<dbReference type="PROSITE" id="PS50181">
    <property type="entry name" value="FBOX"/>
    <property type="match status" value="1"/>
</dbReference>
<dbReference type="RefSeq" id="XP_033683309.1">
    <property type="nucleotide sequence ID" value="XM_033833426.1"/>
</dbReference>
<dbReference type="Pfam" id="PF00646">
    <property type="entry name" value="F-box"/>
    <property type="match status" value="1"/>
</dbReference>